<dbReference type="EMBL" id="ACHB01000030">
    <property type="protein sequence ID" value="EEI93157.1"/>
    <property type="molecule type" value="Genomic_DNA"/>
</dbReference>
<evidence type="ECO:0000313" key="10">
    <source>
        <dbReference type="Proteomes" id="UP000006241"/>
    </source>
</evidence>
<sequence>MKTLLKLFICISLILVFSSCEKYLNVSDELAEEMDMEKIFSNPANVRKFHRNIYTGIPNTADYARGLTGLNLPWPQMSDEIDKTSDGTDDNTFLYNAGSTTLGRWSLYQQIRQANVFLENVKEIPNKGDADFLAQQEVNELKAQARFLRAYYHFLLFELYGPVPVMNTIADPSQKDIDYARNSVDEVVDFIDKELIECITDLKDPNLTDQQNLAVPTKGTARALRTVVLAYAASPLYNGGYQEALNLSNKDGKKLFPAYSKEKWNRALAAAKEFIDYANSGVYELYKVYDAGKYNPDRSLYELFMTYNKETIFVRSDVSWGSVPRAGVDGFSVPRGARGGGTTTGYLSVLQELVDDFFMIDGKSIEESPKYVEEGFSKAGDDPSGRTKIGTYNMYVNREPRFYQTVFYNTRNWHVGNEVITFQKGGNSDNSLTKIYPKAGTILYKRLSKKVYDQGSNPKSEYRPGIIYRLADLYLLYAEILNEVDPSHPDIIEYIDRVRSRAGIPLLKDINPGISGQQEKLREAIRRERRVELATEGQRYFDVRRWMLAETEGYKQGGQVFGMNMEAPTLSGFYKRVPIETRLFSKAMYLYPIPLTEIQKSRLLVQNPGY</sequence>
<evidence type="ECO:0000256" key="3">
    <source>
        <dbReference type="ARBA" id="ARBA00022729"/>
    </source>
</evidence>
<dbReference type="Proteomes" id="UP000006241">
    <property type="component" value="Unassembled WGS sequence"/>
</dbReference>
<keyword evidence="3 6" id="KW-0732">Signal</keyword>
<evidence type="ECO:0000256" key="6">
    <source>
        <dbReference type="SAM" id="SignalP"/>
    </source>
</evidence>
<evidence type="ECO:0000256" key="5">
    <source>
        <dbReference type="ARBA" id="ARBA00023237"/>
    </source>
</evidence>
<dbReference type="HOGENOM" id="CLU_015553_0_3_10"/>
<keyword evidence="5" id="KW-0998">Cell outer membrane</keyword>
<evidence type="ECO:0000256" key="2">
    <source>
        <dbReference type="ARBA" id="ARBA00006275"/>
    </source>
</evidence>
<evidence type="ECO:0000259" key="8">
    <source>
        <dbReference type="Pfam" id="PF14322"/>
    </source>
</evidence>
<proteinExistence type="inferred from homology"/>
<evidence type="ECO:0000259" key="7">
    <source>
        <dbReference type="Pfam" id="PF07980"/>
    </source>
</evidence>
<dbReference type="InterPro" id="IPR033985">
    <property type="entry name" value="SusD-like_N"/>
</dbReference>
<comment type="caution">
    <text evidence="9">The sequence shown here is derived from an EMBL/GenBank/DDBJ whole genome shotgun (WGS) entry which is preliminary data.</text>
</comment>
<dbReference type="Pfam" id="PF07980">
    <property type="entry name" value="SusD_RagB"/>
    <property type="match status" value="1"/>
</dbReference>
<dbReference type="InterPro" id="IPR012944">
    <property type="entry name" value="SusD_RagB_dom"/>
</dbReference>
<evidence type="ECO:0000256" key="1">
    <source>
        <dbReference type="ARBA" id="ARBA00004442"/>
    </source>
</evidence>
<dbReference type="PROSITE" id="PS51257">
    <property type="entry name" value="PROKAR_LIPOPROTEIN"/>
    <property type="match status" value="1"/>
</dbReference>
<dbReference type="InterPro" id="IPR011990">
    <property type="entry name" value="TPR-like_helical_dom_sf"/>
</dbReference>
<dbReference type="AlphaFoldDB" id="C2FV34"/>
<dbReference type="SUPFAM" id="SSF48452">
    <property type="entry name" value="TPR-like"/>
    <property type="match status" value="1"/>
</dbReference>
<comment type="similarity">
    <text evidence="2">Belongs to the SusD family.</text>
</comment>
<protein>
    <submittedName>
        <fullName evidence="9">SusD family protein</fullName>
    </submittedName>
</protein>
<dbReference type="Gene3D" id="1.25.40.390">
    <property type="match status" value="1"/>
</dbReference>
<evidence type="ECO:0000256" key="4">
    <source>
        <dbReference type="ARBA" id="ARBA00023136"/>
    </source>
</evidence>
<accession>C2FV34</accession>
<reference evidence="9 10" key="1">
    <citation type="submission" date="2009-01" db="EMBL/GenBank/DDBJ databases">
        <authorList>
            <person name="Qin X."/>
            <person name="Bachman B."/>
            <person name="Battles P."/>
            <person name="Bell A."/>
            <person name="Bess C."/>
            <person name="Bickham C."/>
            <person name="Chaboub L."/>
            <person name="Chen D."/>
            <person name="Coyle M."/>
            <person name="Deiros D.R."/>
            <person name="Dinh H."/>
            <person name="Forbes L."/>
            <person name="Fowler G."/>
            <person name="Francisco L."/>
            <person name="Fu Q."/>
            <person name="Gubbala S."/>
            <person name="Hale W."/>
            <person name="Han Y."/>
            <person name="Hemphill L."/>
            <person name="Highlander S.K."/>
            <person name="Hirani K."/>
            <person name="Hogues M."/>
            <person name="Jackson L."/>
            <person name="Jakkamsetti A."/>
            <person name="Javaid M."/>
            <person name="Jiang H."/>
            <person name="Korchina V."/>
            <person name="Kovar C."/>
            <person name="Lara F."/>
            <person name="Lee S."/>
            <person name="Mata R."/>
            <person name="Mathew T."/>
            <person name="Moen C."/>
            <person name="Morales K."/>
            <person name="Munidasa M."/>
            <person name="Nazareth L."/>
            <person name="Ngo R."/>
            <person name="Nguyen L."/>
            <person name="Okwuonu G."/>
            <person name="Ongeri F."/>
            <person name="Patil S."/>
            <person name="Petrosino J."/>
            <person name="Pham C."/>
            <person name="Pham P."/>
            <person name="Pu L.-L."/>
            <person name="Puazo M."/>
            <person name="Raj R."/>
            <person name="Reid J."/>
            <person name="Rouhana J."/>
            <person name="Saada N."/>
            <person name="Shang Y."/>
            <person name="Simmons D."/>
            <person name="Thornton R."/>
            <person name="Warren J."/>
            <person name="Weissenberger G."/>
            <person name="Zhang J."/>
            <person name="Zhang L."/>
            <person name="Zhou C."/>
            <person name="Zhu D."/>
            <person name="Muzny D."/>
            <person name="Worley K."/>
            <person name="Gibbs R."/>
        </authorList>
    </citation>
    <scope>NUCLEOTIDE SEQUENCE [LARGE SCALE GENOMIC DNA]</scope>
    <source>
        <strain evidence="9 10">ATCC 33300</strain>
    </source>
</reference>
<evidence type="ECO:0000313" key="9">
    <source>
        <dbReference type="EMBL" id="EEI93157.1"/>
    </source>
</evidence>
<gene>
    <name evidence="9" type="ORF">HMPREF0765_1190</name>
</gene>
<feature type="chain" id="PRO_5002913938" evidence="6">
    <location>
        <begin position="23"/>
        <end position="610"/>
    </location>
</feature>
<organism evidence="9 10">
    <name type="scientific">Sphingobacterium spiritivorum ATCC 33300</name>
    <dbReference type="NCBI Taxonomy" id="525372"/>
    <lineage>
        <taxon>Bacteria</taxon>
        <taxon>Pseudomonadati</taxon>
        <taxon>Bacteroidota</taxon>
        <taxon>Sphingobacteriia</taxon>
        <taxon>Sphingobacteriales</taxon>
        <taxon>Sphingobacteriaceae</taxon>
        <taxon>Sphingobacterium</taxon>
    </lineage>
</organism>
<dbReference type="RefSeq" id="WP_003006769.1">
    <property type="nucleotide sequence ID" value="NZ_GG668631.1"/>
</dbReference>
<keyword evidence="4" id="KW-0472">Membrane</keyword>
<comment type="subcellular location">
    <subcellularLocation>
        <location evidence="1">Cell outer membrane</location>
    </subcellularLocation>
</comment>
<feature type="domain" description="SusD-like N-terminal" evidence="8">
    <location>
        <begin position="104"/>
        <end position="204"/>
    </location>
</feature>
<dbReference type="GO" id="GO:0009279">
    <property type="term" value="C:cell outer membrane"/>
    <property type="evidence" value="ECO:0007669"/>
    <property type="project" value="UniProtKB-SubCell"/>
</dbReference>
<feature type="signal peptide" evidence="6">
    <location>
        <begin position="1"/>
        <end position="22"/>
    </location>
</feature>
<name>C2FV34_SPHSI</name>
<feature type="domain" description="RagB/SusD" evidence="7">
    <location>
        <begin position="337"/>
        <end position="610"/>
    </location>
</feature>
<dbReference type="Pfam" id="PF14322">
    <property type="entry name" value="SusD-like_3"/>
    <property type="match status" value="1"/>
</dbReference>